<keyword evidence="1" id="KW-0732">Signal</keyword>
<evidence type="ECO:0000313" key="3">
    <source>
        <dbReference type="EMBL" id="RRQ51372.1"/>
    </source>
</evidence>
<feature type="chain" id="PRO_5018625270" evidence="1">
    <location>
        <begin position="23"/>
        <end position="199"/>
    </location>
</feature>
<protein>
    <submittedName>
        <fullName evidence="3">DUF4136 domain-containing protein</fullName>
    </submittedName>
</protein>
<name>A0A3R8Q828_9SPHN</name>
<gene>
    <name evidence="3" type="ORF">D7D48_00185</name>
</gene>
<dbReference type="PROSITE" id="PS51257">
    <property type="entry name" value="PROKAR_LIPOPROTEIN"/>
    <property type="match status" value="1"/>
</dbReference>
<evidence type="ECO:0000313" key="4">
    <source>
        <dbReference type="Proteomes" id="UP000268553"/>
    </source>
</evidence>
<dbReference type="OrthoDB" id="7428103at2"/>
<feature type="signal peptide" evidence="1">
    <location>
        <begin position="1"/>
        <end position="22"/>
    </location>
</feature>
<evidence type="ECO:0000259" key="2">
    <source>
        <dbReference type="Pfam" id="PF13590"/>
    </source>
</evidence>
<dbReference type="InterPro" id="IPR025411">
    <property type="entry name" value="DUF4136"/>
</dbReference>
<keyword evidence="4" id="KW-1185">Reference proteome</keyword>
<dbReference type="Pfam" id="PF13590">
    <property type="entry name" value="DUF4136"/>
    <property type="match status" value="1"/>
</dbReference>
<proteinExistence type="predicted"/>
<organism evidence="3 4">
    <name type="scientific">Sphingorhabdus wooponensis</name>
    <dbReference type="NCBI Taxonomy" id="940136"/>
    <lineage>
        <taxon>Bacteria</taxon>
        <taxon>Pseudomonadati</taxon>
        <taxon>Pseudomonadota</taxon>
        <taxon>Alphaproteobacteria</taxon>
        <taxon>Sphingomonadales</taxon>
        <taxon>Sphingomonadaceae</taxon>
        <taxon>Sphingorhabdus</taxon>
    </lineage>
</organism>
<comment type="caution">
    <text evidence="3">The sequence shown here is derived from an EMBL/GenBank/DDBJ whole genome shotgun (WGS) entry which is preliminary data.</text>
</comment>
<accession>A0A3R8Q828</accession>
<dbReference type="AlphaFoldDB" id="A0A3R8Q828"/>
<dbReference type="EMBL" id="RWJI01000001">
    <property type="protein sequence ID" value="RRQ51372.1"/>
    <property type="molecule type" value="Genomic_DNA"/>
</dbReference>
<evidence type="ECO:0000256" key="1">
    <source>
        <dbReference type="SAM" id="SignalP"/>
    </source>
</evidence>
<reference evidence="3 4" key="1">
    <citation type="submission" date="2018-12" db="EMBL/GenBank/DDBJ databases">
        <authorList>
            <person name="Kim S.-J."/>
            <person name="Jung G.-Y."/>
        </authorList>
    </citation>
    <scope>NUCLEOTIDE SEQUENCE [LARGE SCALE GENOMIC DNA]</scope>
    <source>
        <strain evidence="3 4">03SU3-P</strain>
    </source>
</reference>
<feature type="domain" description="DUF4136" evidence="2">
    <location>
        <begin position="47"/>
        <end position="190"/>
    </location>
</feature>
<dbReference type="Proteomes" id="UP000268553">
    <property type="component" value="Unassembled WGS sequence"/>
</dbReference>
<sequence>MLMMKNARLTPLLALLVLTACVVPTGPVEVTRFNRAAEGIPYGTGSFAVALVSESVSDQSLAGSPYLAAVAREMQRIGYRDNIGNSDVIAEVRFGATVIRSDRRAPVSVGVGGSTGSYGSGVGVSLGINLGNDSAALLQSSLAVRIVRRSDQMVIWEGTAVQSAKAGSPAAQPGIAASKLAEALFKDFPGVSGETIRVP</sequence>